<dbReference type="EC" id="6.3.4.15" evidence="3"/>
<gene>
    <name evidence="3" type="ORF">H9Q80_13155</name>
</gene>
<reference evidence="3 4" key="1">
    <citation type="submission" date="2020-08" db="EMBL/GenBank/DDBJ databases">
        <authorList>
            <person name="Liu C."/>
            <person name="Sun Q."/>
        </authorList>
    </citation>
    <scope>NUCLEOTIDE SEQUENCE [LARGE SCALE GENOMIC DNA]</scope>
    <source>
        <strain evidence="3 4">NSJ-61</strain>
    </source>
</reference>
<dbReference type="GO" id="GO:0016740">
    <property type="term" value="F:transferase activity"/>
    <property type="evidence" value="ECO:0007669"/>
    <property type="project" value="UniProtKB-ARBA"/>
</dbReference>
<keyword evidence="4" id="KW-1185">Reference proteome</keyword>
<dbReference type="GO" id="GO:0005737">
    <property type="term" value="C:cytoplasm"/>
    <property type="evidence" value="ECO:0007669"/>
    <property type="project" value="TreeGrafter"/>
</dbReference>
<protein>
    <submittedName>
        <fullName evidence="3">Biotin--[acetyl-CoA-carboxylase] ligase</fullName>
        <ecNumber evidence="3">6.3.4.15</ecNumber>
    </submittedName>
</protein>
<dbReference type="RefSeq" id="WP_117451651.1">
    <property type="nucleotide sequence ID" value="NZ_CP060636.1"/>
</dbReference>
<dbReference type="PANTHER" id="PTHR12835:SF5">
    <property type="entry name" value="BIOTIN--PROTEIN LIGASE"/>
    <property type="match status" value="1"/>
</dbReference>
<keyword evidence="1 3" id="KW-0436">Ligase</keyword>
<dbReference type="GO" id="GO:0004077">
    <property type="term" value="F:biotin--[biotin carboxyl-carrier protein] ligase activity"/>
    <property type="evidence" value="ECO:0007669"/>
    <property type="project" value="UniProtKB-EC"/>
</dbReference>
<dbReference type="Gene3D" id="3.30.930.10">
    <property type="entry name" value="Bira Bifunctional Protein, Domain 2"/>
    <property type="match status" value="1"/>
</dbReference>
<evidence type="ECO:0000313" key="4">
    <source>
        <dbReference type="Proteomes" id="UP000515856"/>
    </source>
</evidence>
<dbReference type="CDD" id="cd16442">
    <property type="entry name" value="BPL"/>
    <property type="match status" value="1"/>
</dbReference>
<dbReference type="AlphaFoldDB" id="A0A7G9GK73"/>
<accession>A0A7G9GK73</accession>
<name>A0A7G9GK73_9FIRM</name>
<dbReference type="PROSITE" id="PS51733">
    <property type="entry name" value="BPL_LPL_CATALYTIC"/>
    <property type="match status" value="1"/>
</dbReference>
<dbReference type="SUPFAM" id="SSF55681">
    <property type="entry name" value="Class II aaRS and biotin synthetases"/>
    <property type="match status" value="1"/>
</dbReference>
<organism evidence="3 4">
    <name type="scientific">[Eubacterium] hominis</name>
    <dbReference type="NCBI Taxonomy" id="2764325"/>
    <lineage>
        <taxon>Bacteria</taxon>
        <taxon>Bacillati</taxon>
        <taxon>Bacillota</taxon>
        <taxon>Erysipelotrichia</taxon>
        <taxon>Erysipelotrichales</taxon>
        <taxon>Erysipelotrichaceae</taxon>
        <taxon>Amedibacillus</taxon>
    </lineage>
</organism>
<dbReference type="KEGG" id="ehn:H9Q80_13155"/>
<feature type="domain" description="BPL/LPL catalytic" evidence="2">
    <location>
        <begin position="1"/>
        <end position="170"/>
    </location>
</feature>
<dbReference type="PANTHER" id="PTHR12835">
    <property type="entry name" value="BIOTIN PROTEIN LIGASE"/>
    <property type="match status" value="1"/>
</dbReference>
<sequence length="220" mass="25296">MFTIYAFDEVSSTNDVLKQQYHIYQDHSVILAHKQTKGRGRFDRVWESQEDLTFSILLKNNYPNELIAPLSVVFALKQYGIQTSVKWPNDILIHGKKLCGILIESIYEGNEKVATVIGIGINLSKKDNLLTKADYVSLPKEELLQKILIQYDQLMMAKSSFLLSSISQYSYLSGRSILLDGIIWKVDGIEEHGYLRVHHQDTIRLLKSEEITLEAIYEKE</sequence>
<dbReference type="Pfam" id="PF03099">
    <property type="entry name" value="BPL_LplA_LipB"/>
    <property type="match status" value="1"/>
</dbReference>
<dbReference type="Proteomes" id="UP000515856">
    <property type="component" value="Chromosome"/>
</dbReference>
<dbReference type="NCBIfam" id="TIGR00121">
    <property type="entry name" value="birA_ligase"/>
    <property type="match status" value="1"/>
</dbReference>
<evidence type="ECO:0000259" key="2">
    <source>
        <dbReference type="PROSITE" id="PS51733"/>
    </source>
</evidence>
<proteinExistence type="predicted"/>
<dbReference type="InterPro" id="IPR004143">
    <property type="entry name" value="BPL_LPL_catalytic"/>
</dbReference>
<dbReference type="InterPro" id="IPR045864">
    <property type="entry name" value="aa-tRNA-synth_II/BPL/LPL"/>
</dbReference>
<dbReference type="GO" id="GO:0009249">
    <property type="term" value="P:protein lipoylation"/>
    <property type="evidence" value="ECO:0007669"/>
    <property type="project" value="UniProtKB-ARBA"/>
</dbReference>
<dbReference type="InterPro" id="IPR004408">
    <property type="entry name" value="Biotin_CoA_COase_ligase"/>
</dbReference>
<evidence type="ECO:0000256" key="1">
    <source>
        <dbReference type="ARBA" id="ARBA00022598"/>
    </source>
</evidence>
<dbReference type="EMBL" id="CP060636">
    <property type="protein sequence ID" value="QNM11205.1"/>
    <property type="molecule type" value="Genomic_DNA"/>
</dbReference>
<evidence type="ECO:0000313" key="3">
    <source>
        <dbReference type="EMBL" id="QNM11205.1"/>
    </source>
</evidence>